<dbReference type="GeneID" id="61421828"/>
<evidence type="ECO:0000256" key="2">
    <source>
        <dbReference type="ARBA" id="ARBA00022840"/>
    </source>
</evidence>
<dbReference type="InterPro" id="IPR050206">
    <property type="entry name" value="FtsK/SpoIIIE/SftA"/>
</dbReference>
<evidence type="ECO:0000313" key="6">
    <source>
        <dbReference type="Proteomes" id="UP000003732"/>
    </source>
</evidence>
<dbReference type="InterPro" id="IPR027417">
    <property type="entry name" value="P-loop_NTPase"/>
</dbReference>
<dbReference type="InterPro" id="IPR002543">
    <property type="entry name" value="FtsK_dom"/>
</dbReference>
<gene>
    <name evidence="5" type="ORF">SPB_1423</name>
</gene>
<dbReference type="PANTHER" id="PTHR22683:SF47">
    <property type="entry name" value="FTSK DOMAIN-CONTAINING PROTEIN YDCQ"/>
    <property type="match status" value="1"/>
</dbReference>
<protein>
    <submittedName>
        <fullName evidence="5">FtsK/SpoIIIE family protein</fullName>
    </submittedName>
</protein>
<dbReference type="Pfam" id="PF01580">
    <property type="entry name" value="FtsK_SpoIIIE"/>
    <property type="match status" value="1"/>
</dbReference>
<dbReference type="RefSeq" id="WP_003105374.1">
    <property type="nucleotide sequence ID" value="NZ_AEUT02000001.1"/>
</dbReference>
<dbReference type="HOGENOM" id="CLU_041426_1_0_9"/>
<feature type="binding site" evidence="3">
    <location>
        <begin position="25"/>
        <end position="32"/>
    </location>
    <ligand>
        <name>ATP</name>
        <dbReference type="ChEBI" id="CHEBI:30616"/>
    </ligand>
</feature>
<dbReference type="eggNOG" id="COG1674">
    <property type="taxonomic scope" value="Bacteria"/>
</dbReference>
<sequence length="256" mass="29059">MNSKVKLSKLLSVDISKSPHCLIVGQTGSGKTMFANYMILQYVKMINEGIEGELFIADGKHADLWLVSKIENFPKENIATSPSQICKILRLADEKMQKRYEKYFVTIEDAGKDFKDFGLAPIVVIIDEFAGFAKRADKNLLSEAKSYLFDIIMRGRQAGVFIGALIMQRPDAELLDGAIRDQMSLRVSFSNLSSDGYRMVFGKTDVKYKSIIGKGVGYIMIDGQLNSPIYYEAPWMPENFNFLKELSKYYQYNDKK</sequence>
<organism evidence="5 6">
    <name type="scientific">Streptococcus parauberis NCFD 2020</name>
    <dbReference type="NCBI Taxonomy" id="873447"/>
    <lineage>
        <taxon>Bacteria</taxon>
        <taxon>Bacillati</taxon>
        <taxon>Bacillota</taxon>
        <taxon>Bacilli</taxon>
        <taxon>Lactobacillales</taxon>
        <taxon>Streptococcaceae</taxon>
        <taxon>Streptococcus</taxon>
    </lineage>
</organism>
<accession>F1YXU4</accession>
<evidence type="ECO:0000256" key="1">
    <source>
        <dbReference type="ARBA" id="ARBA00022741"/>
    </source>
</evidence>
<dbReference type="Gene3D" id="3.40.50.300">
    <property type="entry name" value="P-loop containing nucleotide triphosphate hydrolases"/>
    <property type="match status" value="1"/>
</dbReference>
<reference evidence="5 6" key="1">
    <citation type="submission" date="2011-02" db="EMBL/GenBank/DDBJ databases">
        <authorList>
            <person name="Stanhope M.J."/>
            <person name="Durkin A.S."/>
            <person name="Hostetler J."/>
            <person name="Kim M."/>
            <person name="Radune D."/>
            <person name="Singh I."/>
            <person name="Town C.D."/>
        </authorList>
    </citation>
    <scope>NUCLEOTIDE SEQUENCE [LARGE SCALE GENOMIC DNA]</scope>
    <source>
        <strain evidence="5 6">NCFD 2020</strain>
    </source>
</reference>
<evidence type="ECO:0000313" key="5">
    <source>
        <dbReference type="EMBL" id="EGE54687.1"/>
    </source>
</evidence>
<keyword evidence="2 3" id="KW-0067">ATP-binding</keyword>
<name>F1YXU4_9STRE</name>
<keyword evidence="1 3" id="KW-0547">Nucleotide-binding</keyword>
<dbReference type="GO" id="GO:0005524">
    <property type="term" value="F:ATP binding"/>
    <property type="evidence" value="ECO:0007669"/>
    <property type="project" value="UniProtKB-UniRule"/>
</dbReference>
<evidence type="ECO:0000259" key="4">
    <source>
        <dbReference type="PROSITE" id="PS50901"/>
    </source>
</evidence>
<evidence type="ECO:0000256" key="3">
    <source>
        <dbReference type="PROSITE-ProRule" id="PRU00289"/>
    </source>
</evidence>
<dbReference type="AlphaFoldDB" id="F1YXU4"/>
<dbReference type="SUPFAM" id="SSF52540">
    <property type="entry name" value="P-loop containing nucleoside triphosphate hydrolases"/>
    <property type="match status" value="1"/>
</dbReference>
<dbReference type="GO" id="GO:0003677">
    <property type="term" value="F:DNA binding"/>
    <property type="evidence" value="ECO:0007669"/>
    <property type="project" value="InterPro"/>
</dbReference>
<dbReference type="EMBL" id="AEUT02000001">
    <property type="protein sequence ID" value="EGE54687.1"/>
    <property type="molecule type" value="Genomic_DNA"/>
</dbReference>
<proteinExistence type="predicted"/>
<dbReference type="Proteomes" id="UP000003732">
    <property type="component" value="Unassembled WGS sequence"/>
</dbReference>
<dbReference type="PANTHER" id="PTHR22683">
    <property type="entry name" value="SPORULATION PROTEIN RELATED"/>
    <property type="match status" value="1"/>
</dbReference>
<feature type="domain" description="FtsK" evidence="4">
    <location>
        <begin position="8"/>
        <end position="198"/>
    </location>
</feature>
<dbReference type="PROSITE" id="PS50901">
    <property type="entry name" value="FTSK"/>
    <property type="match status" value="1"/>
</dbReference>
<comment type="caution">
    <text evidence="5">The sequence shown here is derived from an EMBL/GenBank/DDBJ whole genome shotgun (WGS) entry which is preliminary data.</text>
</comment>